<gene>
    <name evidence="2" type="ORF">CTEN210_16267</name>
</gene>
<proteinExistence type="predicted"/>
<comment type="caution">
    <text evidence="2">The sequence shown here is derived from an EMBL/GenBank/DDBJ whole genome shotgun (WGS) entry which is preliminary data.</text>
</comment>
<evidence type="ECO:0000313" key="3">
    <source>
        <dbReference type="Proteomes" id="UP001054902"/>
    </source>
</evidence>
<accession>A0AAD3HE01</accession>
<sequence length="230" mass="26007">MGFKQLSKQITTVPTTSTSPFLSNETLMQIPEPIRFMIAGLFGNVGFFAIDSTIYNTILLPLASRPKASSVLKRNKETISFFISYLIQVVMQHFLNAIIVYGADTIDTWDKYKETLLLTYSSYSVSLVGSTIGNAVLIQNGIDRNIAFWGTIIGFGFVNFFLLKYLIQGRTEEDKEEELKKNGRKTMDKKQVGRLSRFRGGHQLDSSNLFLQQYYAFMVSFSKQMPAIGI</sequence>
<evidence type="ECO:0000256" key="1">
    <source>
        <dbReference type="SAM" id="Phobius"/>
    </source>
</evidence>
<reference evidence="2 3" key="1">
    <citation type="journal article" date="2021" name="Sci. Rep.">
        <title>The genome of the diatom Chaetoceros tenuissimus carries an ancient integrated fragment of an extant virus.</title>
        <authorList>
            <person name="Hongo Y."/>
            <person name="Kimura K."/>
            <person name="Takaki Y."/>
            <person name="Yoshida Y."/>
            <person name="Baba S."/>
            <person name="Kobayashi G."/>
            <person name="Nagasaki K."/>
            <person name="Hano T."/>
            <person name="Tomaru Y."/>
        </authorList>
    </citation>
    <scope>NUCLEOTIDE SEQUENCE [LARGE SCALE GENOMIC DNA]</scope>
    <source>
        <strain evidence="2 3">NIES-3715</strain>
    </source>
</reference>
<keyword evidence="1" id="KW-0472">Membrane</keyword>
<keyword evidence="3" id="KW-1185">Reference proteome</keyword>
<evidence type="ECO:0000313" key="2">
    <source>
        <dbReference type="EMBL" id="GFH59791.1"/>
    </source>
</evidence>
<name>A0AAD3HE01_9STRA</name>
<feature type="transmembrane region" description="Helical" evidence="1">
    <location>
        <begin position="36"/>
        <end position="59"/>
    </location>
</feature>
<feature type="transmembrane region" description="Helical" evidence="1">
    <location>
        <begin position="115"/>
        <end position="140"/>
    </location>
</feature>
<keyword evidence="1" id="KW-0812">Transmembrane</keyword>
<dbReference type="EMBL" id="BLLK01000069">
    <property type="protein sequence ID" value="GFH59791.1"/>
    <property type="molecule type" value="Genomic_DNA"/>
</dbReference>
<feature type="transmembrane region" description="Helical" evidence="1">
    <location>
        <begin position="79"/>
        <end position="103"/>
    </location>
</feature>
<dbReference type="Proteomes" id="UP001054902">
    <property type="component" value="Unassembled WGS sequence"/>
</dbReference>
<protein>
    <submittedName>
        <fullName evidence="2">Uncharacterized protein</fullName>
    </submittedName>
</protein>
<organism evidence="2 3">
    <name type="scientific">Chaetoceros tenuissimus</name>
    <dbReference type="NCBI Taxonomy" id="426638"/>
    <lineage>
        <taxon>Eukaryota</taxon>
        <taxon>Sar</taxon>
        <taxon>Stramenopiles</taxon>
        <taxon>Ochrophyta</taxon>
        <taxon>Bacillariophyta</taxon>
        <taxon>Coscinodiscophyceae</taxon>
        <taxon>Chaetocerotophycidae</taxon>
        <taxon>Chaetocerotales</taxon>
        <taxon>Chaetocerotaceae</taxon>
        <taxon>Chaetoceros</taxon>
    </lineage>
</organism>
<feature type="transmembrane region" description="Helical" evidence="1">
    <location>
        <begin position="146"/>
        <end position="167"/>
    </location>
</feature>
<keyword evidence="1" id="KW-1133">Transmembrane helix</keyword>
<dbReference type="AlphaFoldDB" id="A0AAD3HE01"/>